<gene>
    <name evidence="1" type="ORF">AFK24_25835</name>
</gene>
<dbReference type="OrthoDB" id="9812003at2"/>
<dbReference type="RefSeq" id="WP_065835923.1">
    <property type="nucleotide sequence ID" value="NZ_LGSI01000068.1"/>
</dbReference>
<dbReference type="AlphaFoldDB" id="A0A1C7YXX1"/>
<dbReference type="Proteomes" id="UP000093104">
    <property type="component" value="Unassembled WGS sequence"/>
</dbReference>
<protein>
    <recommendedName>
        <fullName evidence="3">Tetratricopeptide repeat protein</fullName>
    </recommendedName>
</protein>
<sequence length="179" mass="19774">MDLQDFDGDGLYFDEPQSAEVADCLKAAAEQYSEGSGEQPLLRAQALAPHDLNVLVGLYRFYYYQHRYQDALGIAARVMACVGPRLALPALWRDIQPAHLVTAAQHGIGLLRFYLLALKGAGYLCLRLGHFEHGKAMLTKVVELDAENRLGARLLLEVLEARNAQIIPFPTAATAEIRP</sequence>
<proteinExistence type="predicted"/>
<accession>A0A1C7YXX1</accession>
<comment type="caution">
    <text evidence="1">The sequence shown here is derived from an EMBL/GenBank/DDBJ whole genome shotgun (WGS) entry which is preliminary data.</text>
</comment>
<reference evidence="1 2" key="1">
    <citation type="submission" date="2015-07" db="EMBL/GenBank/DDBJ databases">
        <title>Draft genome sequence of a diazotrophic, plant growth-promoting rhizobacterium of the Pseudomonas syringae complex.</title>
        <authorList>
            <person name="Patten C.L."/>
            <person name="Jeong H."/>
        </authorList>
    </citation>
    <scope>NUCLEOTIDE SEQUENCE [LARGE SCALE GENOMIC DNA]</scope>
    <source>
        <strain evidence="1 2">GR12-2</strain>
    </source>
</reference>
<organism evidence="1 2">
    <name type="scientific">Pseudomonas syringae</name>
    <dbReference type="NCBI Taxonomy" id="317"/>
    <lineage>
        <taxon>Bacteria</taxon>
        <taxon>Pseudomonadati</taxon>
        <taxon>Pseudomonadota</taxon>
        <taxon>Gammaproteobacteria</taxon>
        <taxon>Pseudomonadales</taxon>
        <taxon>Pseudomonadaceae</taxon>
        <taxon>Pseudomonas</taxon>
    </lineage>
</organism>
<evidence type="ECO:0008006" key="3">
    <source>
        <dbReference type="Google" id="ProtNLM"/>
    </source>
</evidence>
<name>A0A1C7YXX1_PSESX</name>
<evidence type="ECO:0000313" key="2">
    <source>
        <dbReference type="Proteomes" id="UP000093104"/>
    </source>
</evidence>
<dbReference type="PATRIC" id="fig|317.243.peg.472"/>
<dbReference type="EMBL" id="LGSI01000068">
    <property type="protein sequence ID" value="OCR22511.1"/>
    <property type="molecule type" value="Genomic_DNA"/>
</dbReference>
<evidence type="ECO:0000313" key="1">
    <source>
        <dbReference type="EMBL" id="OCR22511.1"/>
    </source>
</evidence>